<dbReference type="EMBL" id="U31286">
    <property type="protein sequence ID" value="AAA79987.1"/>
    <property type="molecule type" value="Genomic_RNA"/>
</dbReference>
<protein>
    <submittedName>
        <fullName evidence="2">Uncharacterized protein</fullName>
    </submittedName>
</protein>
<evidence type="ECO:0000313" key="2">
    <source>
        <dbReference type="EMBL" id="AAA79987.1"/>
    </source>
</evidence>
<organism evidence="2">
    <name type="scientific">Lucerne transient streak virus</name>
    <dbReference type="NCBI Taxonomy" id="12470"/>
    <lineage>
        <taxon>Viruses</taxon>
        <taxon>Riboviria</taxon>
        <taxon>Orthornavirae</taxon>
        <taxon>Pisuviricota</taxon>
        <taxon>Pisoniviricetes</taxon>
        <taxon>Sobelivirales</taxon>
        <taxon>Solemoviridae</taxon>
        <taxon>Sobemovirus</taxon>
        <taxon>Sobemovirus LTSV</taxon>
    </lineage>
</organism>
<dbReference type="Proteomes" id="UP000232518">
    <property type="component" value="Segment"/>
</dbReference>
<keyword evidence="1" id="KW-0812">Transmembrane</keyword>
<feature type="transmembrane region" description="Helical" evidence="1">
    <location>
        <begin position="12"/>
        <end position="32"/>
    </location>
</feature>
<sequence>MTLKLWEALKVLVIVSSSSIAVSLLLTSQVAAGGLDPMLQPPLALCVISMLVLIVRHAGRTCC</sequence>
<reference evidence="2" key="1">
    <citation type="submission" date="1995-07" db="EMBL/GenBank/DDBJ databases">
        <authorList>
            <person name="Jeffries A.C."/>
            <person name="Rathjen J.P."/>
            <person name="Symons R.H."/>
        </authorList>
    </citation>
    <scope>NUCLEOTIDE SEQUENCE [LARGE SCALE GENOMIC DNA]</scope>
    <source>
        <strain evidence="2">New Zealand isolate</strain>
    </source>
</reference>
<evidence type="ECO:0000256" key="1">
    <source>
        <dbReference type="SAM" id="Phobius"/>
    </source>
</evidence>
<accession>Q83092</accession>
<keyword evidence="1" id="KW-1133">Transmembrane helix</keyword>
<keyword evidence="1" id="KW-0472">Membrane</keyword>
<feature type="transmembrane region" description="Helical" evidence="1">
    <location>
        <begin position="38"/>
        <end position="55"/>
    </location>
</feature>
<name>Q83092_9VIRU</name>
<proteinExistence type="predicted"/>